<keyword evidence="2" id="KW-1185">Reference proteome</keyword>
<proteinExistence type="predicted"/>
<reference evidence="2" key="1">
    <citation type="journal article" date="2017" name="bioRxiv">
        <title>Comparative analysis of the genomes of Stylophora pistillata and Acropora digitifera provides evidence for extensive differences between species of corals.</title>
        <authorList>
            <person name="Voolstra C.R."/>
            <person name="Li Y."/>
            <person name="Liew Y.J."/>
            <person name="Baumgarten S."/>
            <person name="Zoccola D."/>
            <person name="Flot J.-F."/>
            <person name="Tambutte S."/>
            <person name="Allemand D."/>
            <person name="Aranda M."/>
        </authorList>
    </citation>
    <scope>NUCLEOTIDE SEQUENCE [LARGE SCALE GENOMIC DNA]</scope>
</reference>
<protein>
    <submittedName>
        <fullName evidence="1">Uncharacterized protein</fullName>
    </submittedName>
</protein>
<sequence>MVRMDRWFRILQQLKMDAFGIATSTASAPLPVSQTLPPKAAVVTNPSSPVAVDETIHPPPLAAQPPLSPPTAAITLAPNPPCQAVPAPTETEPAARTLLAPTLHPLQSQTSPSSVTLTTLTPNKASLDVPAVFSPQPAASSSLAQAPTSPAPTTSQLDAFTLLASTPLSHASLASTAAKGNATELPDQKGPNDSGISLDVELGAIEDNNIENTVCGGLNSKLSNPAKIPGSGYKYCVCKQCPGNRFFHLQCLKLTRVPKDDPWEPCRSRPKLGKVLLSHSVDIWQLLLQLAWIVICPALMVDLYGS</sequence>
<gene>
    <name evidence="1" type="ORF">AWC38_SpisGene24503</name>
</gene>
<dbReference type="Proteomes" id="UP000225706">
    <property type="component" value="Unassembled WGS sequence"/>
</dbReference>
<organism evidence="1 2">
    <name type="scientific">Stylophora pistillata</name>
    <name type="common">Smooth cauliflower coral</name>
    <dbReference type="NCBI Taxonomy" id="50429"/>
    <lineage>
        <taxon>Eukaryota</taxon>
        <taxon>Metazoa</taxon>
        <taxon>Cnidaria</taxon>
        <taxon>Anthozoa</taxon>
        <taxon>Hexacorallia</taxon>
        <taxon>Scleractinia</taxon>
        <taxon>Astrocoeniina</taxon>
        <taxon>Pocilloporidae</taxon>
        <taxon>Stylophora</taxon>
    </lineage>
</organism>
<accession>A0A2B4R5N7</accession>
<dbReference type="EMBL" id="LSMT01002032">
    <property type="protein sequence ID" value="PFX11677.1"/>
    <property type="molecule type" value="Genomic_DNA"/>
</dbReference>
<evidence type="ECO:0000313" key="1">
    <source>
        <dbReference type="EMBL" id="PFX11677.1"/>
    </source>
</evidence>
<comment type="caution">
    <text evidence="1">The sequence shown here is derived from an EMBL/GenBank/DDBJ whole genome shotgun (WGS) entry which is preliminary data.</text>
</comment>
<name>A0A2B4R5N7_STYPI</name>
<dbReference type="AlphaFoldDB" id="A0A2B4R5N7"/>
<evidence type="ECO:0000313" key="2">
    <source>
        <dbReference type="Proteomes" id="UP000225706"/>
    </source>
</evidence>